<keyword evidence="3" id="KW-1185">Reference proteome</keyword>
<name>B8IY38_METNO</name>
<dbReference type="Proteomes" id="UP000008207">
    <property type="component" value="Plasmid pMNOD05"/>
</dbReference>
<dbReference type="AlphaFoldDB" id="B8IY38"/>
<feature type="region of interest" description="Disordered" evidence="1">
    <location>
        <begin position="1"/>
        <end position="30"/>
    </location>
</feature>
<organism evidence="2 3">
    <name type="scientific">Methylobacterium nodulans (strain LMG 21967 / CNCM I-2342 / ORS 2060)</name>
    <dbReference type="NCBI Taxonomy" id="460265"/>
    <lineage>
        <taxon>Bacteria</taxon>
        <taxon>Pseudomonadati</taxon>
        <taxon>Pseudomonadota</taxon>
        <taxon>Alphaproteobacteria</taxon>
        <taxon>Hyphomicrobiales</taxon>
        <taxon>Methylobacteriaceae</taxon>
        <taxon>Methylobacterium</taxon>
    </lineage>
</organism>
<dbReference type="HOGENOM" id="CLU_697930_0_0_5"/>
<proteinExistence type="predicted"/>
<evidence type="ECO:0000313" key="2">
    <source>
        <dbReference type="EMBL" id="ACL63328.1"/>
    </source>
</evidence>
<dbReference type="KEGG" id="mno:Mnod_7735"/>
<evidence type="ECO:0000256" key="1">
    <source>
        <dbReference type="SAM" id="MobiDB-lite"/>
    </source>
</evidence>
<evidence type="ECO:0000313" key="3">
    <source>
        <dbReference type="Proteomes" id="UP000008207"/>
    </source>
</evidence>
<sequence length="418" mass="47294">MRSLPKDMLPDLPIFEGERPDLNKREGYKPEGGPCVTSTAAALWWLFTPHKNGKPASDFDLGAALNARPYWQSWEKPNPSLNIDEDIEDLILATSKKTDQSVKLKPKRGNPEKIPSTYNVRHIISNGELSCLSYMNGGFEKLDCPYVYVRKSLAYAVGYAYDDLEIENKRRNDIPNNLGNVSAWLEQAKERLEKSIEKIAAIKLGPTPRKYARYDEPDLYRKTMIATDTSISDLKSAILLVESVSTKVDDQIKIVAQDGRPEKVWWLSFVVNCGVIWTTLTGVVPDVGQPGFQKFLENATKSLGGTREQFRRQIETARERLQVMDPWNQMDAERKGVLPPGQHPTTVLGRGEYDQLFNRWNRNIYSLIEGIKNGSDEAYTSLSITYTLADDEGKSKIRDMLEAHGLQDVGQKAVRRSH</sequence>
<geneLocation type="plasmid" evidence="2 3">
    <name>pMNOD05</name>
</geneLocation>
<protein>
    <submittedName>
        <fullName evidence="2">Uncharacterized protein</fullName>
    </submittedName>
</protein>
<keyword evidence="2" id="KW-0614">Plasmid</keyword>
<accession>B8IY38</accession>
<dbReference type="EMBL" id="CP001354">
    <property type="protein sequence ID" value="ACL63328.1"/>
    <property type="molecule type" value="Genomic_DNA"/>
</dbReference>
<reference evidence="3" key="1">
    <citation type="submission" date="2009-01" db="EMBL/GenBank/DDBJ databases">
        <title>Complete sequence of plasmid 5 of Methylobacterium nodulans ORS 2060.</title>
        <authorList>
            <consortium name="US DOE Joint Genome Institute"/>
            <person name="Lucas S."/>
            <person name="Copeland A."/>
            <person name="Lapidus A."/>
            <person name="Glavina del Rio T."/>
            <person name="Dalin E."/>
            <person name="Tice H."/>
            <person name="Bruce D."/>
            <person name="Goodwin L."/>
            <person name="Pitluck S."/>
            <person name="Sims D."/>
            <person name="Brettin T."/>
            <person name="Detter J.C."/>
            <person name="Han C."/>
            <person name="Larimer F."/>
            <person name="Land M."/>
            <person name="Hauser L."/>
            <person name="Kyrpides N."/>
            <person name="Ivanova N."/>
            <person name="Marx C.J."/>
            <person name="Richardson P."/>
        </authorList>
    </citation>
    <scope>NUCLEOTIDE SEQUENCE [LARGE SCALE GENOMIC DNA]</scope>
    <source>
        <strain evidence="3">LMG 21967 / CNCM I-2342 / ORS 2060</strain>
        <plasmid evidence="3">Plasmid pMNOD05</plasmid>
    </source>
</reference>
<feature type="compositionally biased region" description="Basic and acidic residues" evidence="1">
    <location>
        <begin position="16"/>
        <end position="29"/>
    </location>
</feature>
<gene>
    <name evidence="2" type="ordered locus">Mnod_7735</name>
</gene>